<dbReference type="EMBL" id="AEVO01000061">
    <property type="protein sequence ID" value="EFY06962.1"/>
    <property type="molecule type" value="Genomic_DNA"/>
</dbReference>
<dbReference type="Proteomes" id="UP000018458">
    <property type="component" value="Unassembled WGS sequence"/>
</dbReference>
<evidence type="ECO:0000256" key="1">
    <source>
        <dbReference type="SAM" id="Coils"/>
    </source>
</evidence>
<organism evidence="2 3">
    <name type="scientific">Succinatimonas hippei (strain DSM 22608 / JCM 16073 / KCTC 15190 / YIT 12066)</name>
    <dbReference type="NCBI Taxonomy" id="762983"/>
    <lineage>
        <taxon>Bacteria</taxon>
        <taxon>Pseudomonadati</taxon>
        <taxon>Pseudomonadota</taxon>
        <taxon>Gammaproteobacteria</taxon>
        <taxon>Aeromonadales</taxon>
        <taxon>Succinivibrionaceae</taxon>
        <taxon>Succinatimonas</taxon>
    </lineage>
</organism>
<keyword evidence="1" id="KW-0175">Coiled coil</keyword>
<sequence length="257" mass="28890">MTICTNFLKKILILFVMFSTLKVNASYMVFDASALRESISQKVAAMEQWATDNAHQIQQLQELVNTYKLEAQNSVMPMLSAWQDLQSLHEDSLSLLHASASVWQEFGDANRYLASFKRADAWNSCIQSGKCNFKKTLHLIDNTAIDFATKSYQNAELMQEKLKNQIREVQKLNLEARSSTGRAASLDALSKINSSISSSLVDLNLQTSTMVKLLSHDLAAKNNEDLAGKSSYENFMQTDTQVRSPHLDLSINDLIKK</sequence>
<reference evidence="2 3" key="1">
    <citation type="submission" date="2011-01" db="EMBL/GenBank/DDBJ databases">
        <authorList>
            <person name="Weinstock G."/>
            <person name="Sodergren E."/>
            <person name="Clifton S."/>
            <person name="Fulton L."/>
            <person name="Fulton B."/>
            <person name="Courtney L."/>
            <person name="Fronick C."/>
            <person name="Harrison M."/>
            <person name="Strong C."/>
            <person name="Farmer C."/>
            <person name="Delahaunty K."/>
            <person name="Markovic C."/>
            <person name="Hall O."/>
            <person name="Minx P."/>
            <person name="Tomlinson C."/>
            <person name="Mitreva M."/>
            <person name="Hou S."/>
            <person name="Chen J."/>
            <person name="Wollam A."/>
            <person name="Pepin K.H."/>
            <person name="Johnson M."/>
            <person name="Bhonagiri V."/>
            <person name="Zhang X."/>
            <person name="Suruliraj S."/>
            <person name="Warren W."/>
            <person name="Chinwalla A."/>
            <person name="Mardis E.R."/>
            <person name="Wilson R.K."/>
        </authorList>
    </citation>
    <scope>NUCLEOTIDE SEQUENCE [LARGE SCALE GENOMIC DNA]</scope>
    <source>
        <strain evidence="3">DSM 22608 / JCM 16073 / KCTC 15190 / YIT 12066</strain>
    </source>
</reference>
<name>E8LKH5_SUCHY</name>
<dbReference type="STRING" id="762983.HMPREF9444_01215"/>
<proteinExistence type="predicted"/>
<dbReference type="HOGENOM" id="CLU_1081527_0_0_6"/>
<evidence type="ECO:0000313" key="3">
    <source>
        <dbReference type="Proteomes" id="UP000018458"/>
    </source>
</evidence>
<dbReference type="AlphaFoldDB" id="E8LKH5"/>
<comment type="caution">
    <text evidence="2">The sequence shown here is derived from an EMBL/GenBank/DDBJ whole genome shotgun (WGS) entry which is preliminary data.</text>
</comment>
<keyword evidence="3" id="KW-1185">Reference proteome</keyword>
<evidence type="ECO:0000313" key="2">
    <source>
        <dbReference type="EMBL" id="EFY06962.1"/>
    </source>
</evidence>
<protein>
    <submittedName>
        <fullName evidence="2">Putative P-type conjugative transfer protein TrbJ</fullName>
    </submittedName>
</protein>
<accession>E8LKH5</accession>
<feature type="coiled-coil region" evidence="1">
    <location>
        <begin position="145"/>
        <end position="179"/>
    </location>
</feature>
<gene>
    <name evidence="2" type="ORF">HMPREF9444_01215</name>
</gene>